<dbReference type="AlphaFoldDB" id="A0A8H4VFP5"/>
<dbReference type="EMBL" id="JAACLJ010000002">
    <property type="protein sequence ID" value="KAF4592585.1"/>
    <property type="molecule type" value="Genomic_DNA"/>
</dbReference>
<dbReference type="OrthoDB" id="541052at2759"/>
<dbReference type="Pfam" id="PF05686">
    <property type="entry name" value="Glyco_transf_90"/>
    <property type="match status" value="1"/>
</dbReference>
<feature type="domain" description="Glycosyl transferase CAP10" evidence="1">
    <location>
        <begin position="307"/>
        <end position="546"/>
    </location>
</feature>
<evidence type="ECO:0000259" key="1">
    <source>
        <dbReference type="SMART" id="SM00672"/>
    </source>
</evidence>
<name>A0A8H4VFP5_9HYPO</name>
<evidence type="ECO:0000313" key="2">
    <source>
        <dbReference type="EMBL" id="KAF4592585.1"/>
    </source>
</evidence>
<accession>A0A8H4VFP5</accession>
<proteinExistence type="predicted"/>
<dbReference type="Proteomes" id="UP000562929">
    <property type="component" value="Unassembled WGS sequence"/>
</dbReference>
<dbReference type="InterPro" id="IPR006598">
    <property type="entry name" value="CAP10"/>
</dbReference>
<evidence type="ECO:0000313" key="3">
    <source>
        <dbReference type="Proteomes" id="UP000562929"/>
    </source>
</evidence>
<dbReference type="SMART" id="SM00672">
    <property type="entry name" value="CAP10"/>
    <property type="match status" value="1"/>
</dbReference>
<dbReference type="InterPro" id="IPR051091">
    <property type="entry name" value="O-Glucosyltr/Glycosyltrsf_90"/>
</dbReference>
<sequence length="557" mass="65152">MKQAKTRFQSQLDTRSFTLKQAAARYRERRGRHPPPGFDKWFEQAKKDDAVIVEQFFDRIYHDITPFWALKPADLRKQASHQPQLIRIRNGKAWFVTDDPSRQPWIQLWTALVKEMMPHLPDLDMVINFMDESRVLVPWEKMSKYVKTEQSQRKLISPEKAISTYSGLKDGGSEQEKPYDPGWITKDSPKYWDYFRRSCPPRSPGRKLPALKSFNVTIEYPRKPLPYTMEGFVENFTQAQDPCLQPHLRGMHGTFIESVSISTTDELFPIFGGSKLPQNNELLIPGAMYLTDRDFYSGGTSHGPPWRDKRAEMVWRGTASGGRNKKDNWWHFHRHRWVQMLNGTTLAAVGRGDSARGPTFKLPGQSQLPGSLRDSERLSRWVSSVADVAFVDLECFPSVQEETGIWQLKLRERSKTCPYTSPFFSLQHHLPMKKQYDYKLLPDVDGNSFSGRWRAFLQSTSLPLKSTIYTEWHDDRIVPWLHFVPFDNSYMDIYAIVHFFLEEDDEAAEEIAEEGARWSQLVYRRPDMKLYVWRLLLEYARVVDDERDYLGFVEDLL</sequence>
<gene>
    <name evidence="2" type="ORF">GQ602_002884</name>
</gene>
<organism evidence="2 3">
    <name type="scientific">Ophiocordyceps camponoti-floridani</name>
    <dbReference type="NCBI Taxonomy" id="2030778"/>
    <lineage>
        <taxon>Eukaryota</taxon>
        <taxon>Fungi</taxon>
        <taxon>Dikarya</taxon>
        <taxon>Ascomycota</taxon>
        <taxon>Pezizomycotina</taxon>
        <taxon>Sordariomycetes</taxon>
        <taxon>Hypocreomycetidae</taxon>
        <taxon>Hypocreales</taxon>
        <taxon>Ophiocordycipitaceae</taxon>
        <taxon>Ophiocordyceps</taxon>
    </lineage>
</organism>
<dbReference type="PANTHER" id="PTHR12203">
    <property type="entry name" value="KDEL LYS-ASP-GLU-LEU CONTAINING - RELATED"/>
    <property type="match status" value="1"/>
</dbReference>
<comment type="caution">
    <text evidence="2">The sequence shown here is derived from an EMBL/GenBank/DDBJ whole genome shotgun (WGS) entry which is preliminary data.</text>
</comment>
<protein>
    <submittedName>
        <fullName evidence="2">Lipopolysaccharide-modifying protein</fullName>
    </submittedName>
</protein>
<dbReference type="PANTHER" id="PTHR12203:SF22">
    <property type="entry name" value="CAPSULE ASSOCIATED PROTEIN"/>
    <property type="match status" value="1"/>
</dbReference>
<keyword evidence="3" id="KW-1185">Reference proteome</keyword>
<reference evidence="2 3" key="1">
    <citation type="journal article" date="2020" name="G3 (Bethesda)">
        <title>Genetic Underpinnings of Host Manipulation by Ophiocordyceps as Revealed by Comparative Transcriptomics.</title>
        <authorList>
            <person name="Will I."/>
            <person name="Das B."/>
            <person name="Trinh T."/>
            <person name="Brachmann A."/>
            <person name="Ohm R.A."/>
            <person name="de Bekker C."/>
        </authorList>
    </citation>
    <scope>NUCLEOTIDE SEQUENCE [LARGE SCALE GENOMIC DNA]</scope>
    <source>
        <strain evidence="2 3">EC05</strain>
    </source>
</reference>